<evidence type="ECO:0000313" key="2">
    <source>
        <dbReference type="EMBL" id="GMS93917.1"/>
    </source>
</evidence>
<name>A0AAV5TI05_9BILA</name>
<evidence type="ECO:0008006" key="4">
    <source>
        <dbReference type="Google" id="ProtNLM"/>
    </source>
</evidence>
<protein>
    <recommendedName>
        <fullName evidence="4">G protein-coupled receptor</fullName>
    </recommendedName>
</protein>
<keyword evidence="1" id="KW-1133">Transmembrane helix</keyword>
<reference evidence="2" key="1">
    <citation type="submission" date="2023-10" db="EMBL/GenBank/DDBJ databases">
        <title>Genome assembly of Pristionchus species.</title>
        <authorList>
            <person name="Yoshida K."/>
            <person name="Sommer R.J."/>
        </authorList>
    </citation>
    <scope>NUCLEOTIDE SEQUENCE</scope>
    <source>
        <strain evidence="2">RS0144</strain>
    </source>
</reference>
<accession>A0AAV5TI05</accession>
<dbReference type="EMBL" id="BTSX01000004">
    <property type="protein sequence ID" value="GMS93917.1"/>
    <property type="molecule type" value="Genomic_DNA"/>
</dbReference>
<keyword evidence="1" id="KW-0472">Membrane</keyword>
<keyword evidence="1" id="KW-0812">Transmembrane</keyword>
<sequence>FLKVTVVLCTATTSFLTYHSAYVLNNIKKERASQVTIDAQKKLIRNLQFQMNIITFGTMFPTCYWLVALFFGVVLPEVTVGMHLFVPLAILANSTYAIISSQALSCKTLLRRRGDYTKTPTIIRTRIDNSSA</sequence>
<gene>
    <name evidence="2" type="ORF">PENTCL1PPCAC_16092</name>
</gene>
<keyword evidence="3" id="KW-1185">Reference proteome</keyword>
<feature type="transmembrane region" description="Helical" evidence="1">
    <location>
        <begin position="51"/>
        <end position="74"/>
    </location>
</feature>
<evidence type="ECO:0000256" key="1">
    <source>
        <dbReference type="SAM" id="Phobius"/>
    </source>
</evidence>
<comment type="caution">
    <text evidence="2">The sequence shown here is derived from an EMBL/GenBank/DDBJ whole genome shotgun (WGS) entry which is preliminary data.</text>
</comment>
<evidence type="ECO:0000313" key="3">
    <source>
        <dbReference type="Proteomes" id="UP001432027"/>
    </source>
</evidence>
<feature type="transmembrane region" description="Helical" evidence="1">
    <location>
        <begin position="80"/>
        <end position="104"/>
    </location>
</feature>
<feature type="non-terminal residue" evidence="2">
    <location>
        <position position="132"/>
    </location>
</feature>
<dbReference type="Pfam" id="PF10318">
    <property type="entry name" value="7TM_GPCR_Srh"/>
    <property type="match status" value="1"/>
</dbReference>
<organism evidence="2 3">
    <name type="scientific">Pristionchus entomophagus</name>
    <dbReference type="NCBI Taxonomy" id="358040"/>
    <lineage>
        <taxon>Eukaryota</taxon>
        <taxon>Metazoa</taxon>
        <taxon>Ecdysozoa</taxon>
        <taxon>Nematoda</taxon>
        <taxon>Chromadorea</taxon>
        <taxon>Rhabditida</taxon>
        <taxon>Rhabditina</taxon>
        <taxon>Diplogasteromorpha</taxon>
        <taxon>Diplogasteroidea</taxon>
        <taxon>Neodiplogasteridae</taxon>
        <taxon>Pristionchus</taxon>
    </lineage>
</organism>
<dbReference type="InterPro" id="IPR019422">
    <property type="entry name" value="7TM_GPCR_serpentine_rcpt_Srh"/>
</dbReference>
<proteinExistence type="predicted"/>
<dbReference type="AlphaFoldDB" id="A0AAV5TI05"/>
<feature type="non-terminal residue" evidence="2">
    <location>
        <position position="1"/>
    </location>
</feature>
<dbReference type="Proteomes" id="UP001432027">
    <property type="component" value="Unassembled WGS sequence"/>
</dbReference>